<feature type="transmembrane region" description="Helical" evidence="1">
    <location>
        <begin position="140"/>
        <end position="158"/>
    </location>
</feature>
<keyword evidence="1" id="KW-0472">Membrane</keyword>
<dbReference type="PANTHER" id="PTHR38457:SF1">
    <property type="entry name" value="REGULATOR ABRB-RELATED"/>
    <property type="match status" value="1"/>
</dbReference>
<keyword evidence="3" id="KW-1185">Reference proteome</keyword>
<dbReference type="RefSeq" id="WP_087035151.1">
    <property type="nucleotide sequence ID" value="NZ_CP021377.1"/>
</dbReference>
<feature type="transmembrane region" description="Helical" evidence="1">
    <location>
        <begin position="75"/>
        <end position="97"/>
    </location>
</feature>
<feature type="transmembrane region" description="Helical" evidence="1">
    <location>
        <begin position="309"/>
        <end position="327"/>
    </location>
</feature>
<feature type="transmembrane region" description="Helical" evidence="1">
    <location>
        <begin position="195"/>
        <end position="214"/>
    </location>
</feature>
<feature type="transmembrane region" description="Helical" evidence="1">
    <location>
        <begin position="170"/>
        <end position="189"/>
    </location>
</feature>
<protein>
    <recommendedName>
        <fullName evidence="4">Ammonia monooxygenase</fullName>
    </recommendedName>
</protein>
<dbReference type="EMBL" id="CP021377">
    <property type="protein sequence ID" value="ART82063.1"/>
    <property type="molecule type" value="Genomic_DNA"/>
</dbReference>
<feature type="transmembrane region" description="Helical" evidence="1">
    <location>
        <begin position="27"/>
        <end position="43"/>
    </location>
</feature>
<dbReference type="Proteomes" id="UP000243937">
    <property type="component" value="Chromosome"/>
</dbReference>
<dbReference type="PIRSF" id="PIRSF038991">
    <property type="entry name" value="Protein_AbrB"/>
    <property type="match status" value="1"/>
</dbReference>
<evidence type="ECO:0008006" key="4">
    <source>
        <dbReference type="Google" id="ProtNLM"/>
    </source>
</evidence>
<reference evidence="2 3" key="1">
    <citation type="journal article" date="2014" name="Int. J. Syst. Evol. Microbiol.">
        <title>Oceanisphaera profunda sp. nov., a marine bacterium isolated from deep-sea sediment, and emended description of the genus Oceanisphaera.</title>
        <authorList>
            <person name="Xu Z."/>
            <person name="Zhang X.Y."/>
            <person name="Su H.N."/>
            <person name="Yu Z.C."/>
            <person name="Liu C."/>
            <person name="Li H."/>
            <person name="Chen X.L."/>
            <person name="Song X.Y."/>
            <person name="Xie B.B."/>
            <person name="Qin Q.L."/>
            <person name="Zhou B.C."/>
            <person name="Shi M."/>
            <person name="Huang Y."/>
            <person name="Zhang Y.Z."/>
        </authorList>
    </citation>
    <scope>NUCLEOTIDE SEQUENCE [LARGE SCALE GENOMIC DNA]</scope>
    <source>
        <strain evidence="2 3">SM1222</strain>
    </source>
</reference>
<evidence type="ECO:0000256" key="1">
    <source>
        <dbReference type="SAM" id="Phobius"/>
    </source>
</evidence>
<keyword evidence="1" id="KW-1133">Transmembrane helix</keyword>
<feature type="transmembrane region" description="Helical" evidence="1">
    <location>
        <begin position="221"/>
        <end position="238"/>
    </location>
</feature>
<evidence type="ECO:0000313" key="2">
    <source>
        <dbReference type="EMBL" id="ART82063.1"/>
    </source>
</evidence>
<sequence length="339" mass="35937">MMIWLRTCALGAAGGWLAHRAGFPSDWLLGAMLIVALAAMAGLDVRLPKFLLAPIQACLGVAVGLRLEFDFPAPSSLLFSVTGLLLCLATQIPLGQYMLRRLGWSSQEAVMGASPGALSIMAALATQLDNPIRVILSQTVRVIALVSLVSVIMLLEWVPTLGIPTSQELSLTQTLGLVFAAWLLGRGGAWLKIPASYILTGVAVSATYGAWLGTSAVPVDGLIPVSMILLGALVGSRLKPLPAKEMLQLLLAGLLISVSSSVISLLWAFVVGTWLGLPVFQVWLAYAPGAVEAMIYLALVTGLDPSWVIFHHVLRILLLGLCAGWLMRRAGADSRLKSV</sequence>
<proteinExistence type="predicted"/>
<dbReference type="AlphaFoldDB" id="A0A1Y0D3F8"/>
<accession>A0A1Y0D3F8</accession>
<dbReference type="KEGG" id="opf:CBP31_05035"/>
<name>A0A1Y0D3F8_9GAMM</name>
<organism evidence="2 3">
    <name type="scientific">Oceanisphaera profunda</name>
    <dbReference type="NCBI Taxonomy" id="1416627"/>
    <lineage>
        <taxon>Bacteria</taxon>
        <taxon>Pseudomonadati</taxon>
        <taxon>Pseudomonadota</taxon>
        <taxon>Gammaproteobacteria</taxon>
        <taxon>Aeromonadales</taxon>
        <taxon>Aeromonadaceae</taxon>
        <taxon>Oceanisphaera</taxon>
    </lineage>
</organism>
<dbReference type="Pfam" id="PF05145">
    <property type="entry name" value="AbrB"/>
    <property type="match status" value="2"/>
</dbReference>
<dbReference type="OrthoDB" id="7157734at2"/>
<feature type="transmembrane region" description="Helical" evidence="1">
    <location>
        <begin position="250"/>
        <end position="271"/>
    </location>
</feature>
<dbReference type="InterPro" id="IPR007820">
    <property type="entry name" value="AbrB_fam"/>
</dbReference>
<gene>
    <name evidence="2" type="ORF">CBP31_05035</name>
</gene>
<dbReference type="GO" id="GO:0010468">
    <property type="term" value="P:regulation of gene expression"/>
    <property type="evidence" value="ECO:0007669"/>
    <property type="project" value="InterPro"/>
</dbReference>
<keyword evidence="1" id="KW-0812">Transmembrane</keyword>
<dbReference type="GO" id="GO:0016020">
    <property type="term" value="C:membrane"/>
    <property type="evidence" value="ECO:0007669"/>
    <property type="project" value="InterPro"/>
</dbReference>
<evidence type="ECO:0000313" key="3">
    <source>
        <dbReference type="Proteomes" id="UP000243937"/>
    </source>
</evidence>
<dbReference type="PANTHER" id="PTHR38457">
    <property type="entry name" value="REGULATOR ABRB-RELATED"/>
    <property type="match status" value="1"/>
</dbReference>
<feature type="transmembrane region" description="Helical" evidence="1">
    <location>
        <begin position="283"/>
        <end position="303"/>
    </location>
</feature>